<dbReference type="EMBL" id="BK015587">
    <property type="protein sequence ID" value="DAE14578.1"/>
    <property type="molecule type" value="Genomic_DNA"/>
</dbReference>
<accession>A0A8S5Q6J4</accession>
<organism evidence="1">
    <name type="scientific">Siphoviridae sp. ctrzs15</name>
    <dbReference type="NCBI Taxonomy" id="2825691"/>
    <lineage>
        <taxon>Viruses</taxon>
        <taxon>Duplodnaviria</taxon>
        <taxon>Heunggongvirae</taxon>
        <taxon>Uroviricota</taxon>
        <taxon>Caudoviricetes</taxon>
    </lineage>
</organism>
<evidence type="ECO:0000313" key="1">
    <source>
        <dbReference type="EMBL" id="DAE14578.1"/>
    </source>
</evidence>
<protein>
    <submittedName>
        <fullName evidence="1">Uncharacterized protein</fullName>
    </submittedName>
</protein>
<reference evidence="1" key="1">
    <citation type="journal article" date="2021" name="Proc. Natl. Acad. Sci. U.S.A.">
        <title>A Catalog of Tens of Thousands of Viruses from Human Metagenomes Reveals Hidden Associations with Chronic Diseases.</title>
        <authorList>
            <person name="Tisza M.J."/>
            <person name="Buck C.B."/>
        </authorList>
    </citation>
    <scope>NUCLEOTIDE SEQUENCE</scope>
    <source>
        <strain evidence="1">Ctrzs15</strain>
    </source>
</reference>
<sequence length="322" mass="36873">MKIATSSQNQSCWERLNYIDSVDSSLEDDIADTIKDNFKDNVSYRQVYKNEDPSVMYDTWIYNGNKPDQIVGWKYLVSYPYDDVQFSIGDVVYWQSIDHDNTYYPWLITSLDTQHYYDVKGHIVLCNNVLEKTINGVLAWSYPCVFTHNIGSTDLSFGSQGVPQAQGTALVQVRKTVNTSTININDRFVLNGGTFQVTQINDHIAPNYLELYLRYVPSMEEDLVIEESENIITPQVYNIPLNTEQVYEVYNYVNGVKTNDVFEYDLNAQNQDKSNIDFITNDNGFTIRCNIKLPLPIIITCTNVTNPSTTPCSITITLGNKW</sequence>
<name>A0A8S5Q6J4_9CAUD</name>
<proteinExistence type="predicted"/>